<protein>
    <submittedName>
        <fullName evidence="2">Uncharacterized protein</fullName>
    </submittedName>
</protein>
<dbReference type="eggNOG" id="ENOG5030SZF">
    <property type="taxonomic scope" value="Bacteria"/>
</dbReference>
<dbReference type="AlphaFoldDB" id="A0A078KTE1"/>
<organism evidence="2 3">
    <name type="scientific">Legionella massiliensis</name>
    <dbReference type="NCBI Taxonomy" id="1034943"/>
    <lineage>
        <taxon>Bacteria</taxon>
        <taxon>Pseudomonadati</taxon>
        <taxon>Pseudomonadota</taxon>
        <taxon>Gammaproteobacteria</taxon>
        <taxon>Legionellales</taxon>
        <taxon>Legionellaceae</taxon>
        <taxon>Legionella</taxon>
    </lineage>
</organism>
<gene>
    <name evidence="2" type="ORF">BN59_00603</name>
</gene>
<proteinExistence type="predicted"/>
<sequence>MAKNTLYQFLIGFKQEAAAHGIRIEQDSNRQQVSYLRISLPEINAAPLKLLAHHISVYANESESNPFLSQYHYTGLFMDELGHTWKAHLYFNEEDLIIHCDYTVVANSTASSSTAPITHTQLKPPFRDDEMMQLAKLVCEPVMSYLRVSFNHKVSSLCEAYQRLEQEATELSKDPRCEHYPAKLVEICGILRELDPLVRHSKYKAIQNFITRLLVGLQTIESQDAPVEEEPISISVAASSEPQSMSFFSQSPREPKKERQLDDESIAELSLRFTNLEEATPEVQVQQFPSLFAILNSLSLLRGAGRNTLVSLHQLYKDMRTFGELVFKKSLLLGYFKAAAEMKMFHHLLSEQDLELALHLNKALLLKFILKHGDKSLLKRPVKVKGSVFPSPVHACIGLDNSSSSMHDCLTVLVNFGASMLQRFDNGLPIGHIILSRKESKLRDALYSCPNSPGHCPTFFNHLINTLQVFINSHSEMEAKERESLENSIKEYSYRKTAASWTQYIQTSTSGKSYIRDLGFATSFADSVPLIKKLVDDLDYLAILAEKQQLEMCYLKLCSNSDRQAWVKSSGSTNKAVFSVAPATFLMLELVPYEVFKQMILKKIRQEIEELRVACETLLQESEISRKSNHQSQRSRTNHILCEAMARTEDQISQLEDRGHQYQECEELKELVAEALTESYRP</sequence>
<keyword evidence="3" id="KW-1185">Reference proteome</keyword>
<dbReference type="EMBL" id="CCSB01000001">
    <property type="protein sequence ID" value="CDZ76336.1"/>
    <property type="molecule type" value="Genomic_DNA"/>
</dbReference>
<accession>A0A078KTE1</accession>
<evidence type="ECO:0000256" key="1">
    <source>
        <dbReference type="SAM" id="Coils"/>
    </source>
</evidence>
<keyword evidence="1" id="KW-0175">Coiled coil</keyword>
<evidence type="ECO:0000313" key="2">
    <source>
        <dbReference type="EMBL" id="CDZ76336.1"/>
    </source>
</evidence>
<dbReference type="OrthoDB" id="5652557at2"/>
<name>A0A078KTE1_9GAMM</name>
<dbReference type="Proteomes" id="UP000044071">
    <property type="component" value="Unassembled WGS sequence"/>
</dbReference>
<reference evidence="2 3" key="1">
    <citation type="submission" date="2014-06" db="EMBL/GenBank/DDBJ databases">
        <authorList>
            <person name="Urmite Genomes Urmite Genomes"/>
        </authorList>
    </citation>
    <scope>NUCLEOTIDE SEQUENCE [LARGE SCALE GENOMIC DNA]</scope>
</reference>
<evidence type="ECO:0000313" key="3">
    <source>
        <dbReference type="Proteomes" id="UP000044071"/>
    </source>
</evidence>
<dbReference type="RefSeq" id="WP_043872894.1">
    <property type="nucleotide sequence ID" value="NZ_CCVW01000001.1"/>
</dbReference>
<feature type="coiled-coil region" evidence="1">
    <location>
        <begin position="601"/>
        <end position="658"/>
    </location>
</feature>